<gene>
    <name evidence="2" type="ORF">B0I28_101858</name>
</gene>
<sequence>MTSIARRRAAVVASGVLSALIAGIPALAQERADGGPTLDFAAATCGAAGDLEAEFLLAEPLDAPAGTAHTVVDVRVETEAGPLAPTMIGGTLRPGAELPGPGEGSLSGAAHVPAGGGRVAIAVDLERGAETTTVEGSALVEPCEPAMPDEELEVPDRVWGPYGGKRAIPTHVSPTGGQTTHPSVLYFPDGWNGYEYWMAHTPYPGSNSAHEDPNIAASHDGVNWVVPAGLTNPIDDQPGLPGPYNSDTDLAMGPSNTMYLFWRVVIPDLMQERIKFVSSTDGVHWSAPAEAVRSSMSVRRPLSPAFAYVDGHWVMWAVNITRSPNRVEYAVGGATPAKATWGAPVPVAVGAMQREKEPWHLSMRKEGDEYIGLLNDTVVGSTGRDGDLLFLAGATPTDFANSAKSIVPRTKPFQHDHLYRASMIVSSQYDRPGYRMWYSARMALNPDVWNVQDVFMHGAQVHGAP</sequence>
<evidence type="ECO:0000313" key="2">
    <source>
        <dbReference type="EMBL" id="PRY62524.1"/>
    </source>
</evidence>
<dbReference type="InterPro" id="IPR023296">
    <property type="entry name" value="Glyco_hydro_beta-prop_sf"/>
</dbReference>
<dbReference type="Proteomes" id="UP000238176">
    <property type="component" value="Unassembled WGS sequence"/>
</dbReference>
<evidence type="ECO:0000256" key="1">
    <source>
        <dbReference type="SAM" id="SignalP"/>
    </source>
</evidence>
<dbReference type="EMBL" id="PVTJ01000001">
    <property type="protein sequence ID" value="PRY62524.1"/>
    <property type="molecule type" value="Genomic_DNA"/>
</dbReference>
<organism evidence="2 3">
    <name type="scientific">Glycomyces artemisiae</name>
    <dbReference type="NCBI Taxonomy" id="1076443"/>
    <lineage>
        <taxon>Bacteria</taxon>
        <taxon>Bacillati</taxon>
        <taxon>Actinomycetota</taxon>
        <taxon>Actinomycetes</taxon>
        <taxon>Glycomycetales</taxon>
        <taxon>Glycomycetaceae</taxon>
        <taxon>Glycomyces</taxon>
    </lineage>
</organism>
<dbReference type="OrthoDB" id="4410706at2"/>
<dbReference type="AlphaFoldDB" id="A0A2T0UXB0"/>
<proteinExistence type="predicted"/>
<name>A0A2T0UXB0_9ACTN</name>
<dbReference type="SUPFAM" id="SSF75005">
    <property type="entry name" value="Arabinanase/levansucrase/invertase"/>
    <property type="match status" value="1"/>
</dbReference>
<protein>
    <recommendedName>
        <fullName evidence="4">BNR repeat protein</fullName>
    </recommendedName>
</protein>
<keyword evidence="3" id="KW-1185">Reference proteome</keyword>
<keyword evidence="1" id="KW-0732">Signal</keyword>
<feature type="chain" id="PRO_5015561232" description="BNR repeat protein" evidence="1">
    <location>
        <begin position="29"/>
        <end position="465"/>
    </location>
</feature>
<comment type="caution">
    <text evidence="2">The sequence shown here is derived from an EMBL/GenBank/DDBJ whole genome shotgun (WGS) entry which is preliminary data.</text>
</comment>
<accession>A0A2T0UXB0</accession>
<feature type="signal peptide" evidence="1">
    <location>
        <begin position="1"/>
        <end position="28"/>
    </location>
</feature>
<dbReference type="RefSeq" id="WP_106362531.1">
    <property type="nucleotide sequence ID" value="NZ_PVTJ01000001.1"/>
</dbReference>
<evidence type="ECO:0000313" key="3">
    <source>
        <dbReference type="Proteomes" id="UP000238176"/>
    </source>
</evidence>
<reference evidence="2 3" key="1">
    <citation type="submission" date="2018-03" db="EMBL/GenBank/DDBJ databases">
        <title>Genomic Encyclopedia of Type Strains, Phase III (KMG-III): the genomes of soil and plant-associated and newly described type strains.</title>
        <authorList>
            <person name="Whitman W."/>
        </authorList>
    </citation>
    <scope>NUCLEOTIDE SEQUENCE [LARGE SCALE GENOMIC DNA]</scope>
    <source>
        <strain evidence="2 3">CGMCC 4.7067</strain>
    </source>
</reference>
<evidence type="ECO:0008006" key="4">
    <source>
        <dbReference type="Google" id="ProtNLM"/>
    </source>
</evidence>